<dbReference type="Pfam" id="PF00085">
    <property type="entry name" value="Thioredoxin"/>
    <property type="match status" value="1"/>
</dbReference>
<dbReference type="Gene3D" id="3.40.30.10">
    <property type="entry name" value="Glutaredoxin"/>
    <property type="match status" value="1"/>
</dbReference>
<dbReference type="InterPro" id="IPR050553">
    <property type="entry name" value="Thioredoxin_ResA/DsbE_sf"/>
</dbReference>
<dbReference type="EMBL" id="LT906468">
    <property type="protein sequence ID" value="SNV49228.1"/>
    <property type="molecule type" value="Genomic_DNA"/>
</dbReference>
<gene>
    <name evidence="2" type="ORF">SAMEA4412673_01726</name>
</gene>
<organism evidence="2 3">
    <name type="scientific">Sphingobacterium mizutaii</name>
    <dbReference type="NCBI Taxonomy" id="1010"/>
    <lineage>
        <taxon>Bacteria</taxon>
        <taxon>Pseudomonadati</taxon>
        <taxon>Bacteroidota</taxon>
        <taxon>Sphingobacteriia</taxon>
        <taxon>Sphingobacteriales</taxon>
        <taxon>Sphingobacteriaceae</taxon>
        <taxon>Sphingobacterium</taxon>
    </lineage>
</organism>
<dbReference type="AlphaFoldDB" id="A0AAJ5BZZ8"/>
<dbReference type="KEGG" id="smiz:4412673_01726"/>
<dbReference type="PANTHER" id="PTHR42852">
    <property type="entry name" value="THIOL:DISULFIDE INTERCHANGE PROTEIN DSBE"/>
    <property type="match status" value="1"/>
</dbReference>
<accession>A0AAJ5BZZ8</accession>
<dbReference type="Proteomes" id="UP000215355">
    <property type="component" value="Chromosome 1"/>
</dbReference>
<protein>
    <submittedName>
        <fullName evidence="2">Thiol-disulfide oxidoreductase</fullName>
    </submittedName>
</protein>
<feature type="domain" description="Thioredoxin" evidence="1">
    <location>
        <begin position="49"/>
        <end position="215"/>
    </location>
</feature>
<evidence type="ECO:0000313" key="3">
    <source>
        <dbReference type="Proteomes" id="UP000215355"/>
    </source>
</evidence>
<dbReference type="InterPro" id="IPR036249">
    <property type="entry name" value="Thioredoxin-like_sf"/>
</dbReference>
<evidence type="ECO:0000259" key="1">
    <source>
        <dbReference type="PROSITE" id="PS51352"/>
    </source>
</evidence>
<dbReference type="PANTHER" id="PTHR42852:SF13">
    <property type="entry name" value="PROTEIN DIPZ"/>
    <property type="match status" value="1"/>
</dbReference>
<dbReference type="InterPro" id="IPR013766">
    <property type="entry name" value="Thioredoxin_domain"/>
</dbReference>
<sequence length="220" mass="25291">MKNFYWGRRELSKKICLIEHTALNNQTCTLRIFIALLLAFQMLLFSNPVLAQSPIPEAAACPCTQIPELRVGDKVPAGFWSHKHLFVSQGDTLRRDFTEHKGKMLVLGFWATWCSACLKNQPEIESYVQSHTKDLAVIRVNPNRSKDNLKTIEKALNGQVGKFTGIGFKDMVSVIEDGYLQQLFPNRGFPYYVWINKYGVVQLITYRNLLDQKFDKPYID</sequence>
<evidence type="ECO:0000313" key="2">
    <source>
        <dbReference type="EMBL" id="SNV49228.1"/>
    </source>
</evidence>
<reference evidence="2 3" key="1">
    <citation type="submission" date="2017-06" db="EMBL/GenBank/DDBJ databases">
        <authorList>
            <consortium name="Pathogen Informatics"/>
        </authorList>
    </citation>
    <scope>NUCLEOTIDE SEQUENCE [LARGE SCALE GENOMIC DNA]</scope>
    <source>
        <strain evidence="2 3">NCTC12149</strain>
    </source>
</reference>
<dbReference type="SUPFAM" id="SSF52833">
    <property type="entry name" value="Thioredoxin-like"/>
    <property type="match status" value="1"/>
</dbReference>
<name>A0AAJ5BZZ8_9SPHI</name>
<dbReference type="PROSITE" id="PS51352">
    <property type="entry name" value="THIOREDOXIN_2"/>
    <property type="match status" value="1"/>
</dbReference>
<proteinExistence type="predicted"/>